<protein>
    <submittedName>
        <fullName evidence="2">Nucleotide-diphospho-sugar transferase</fullName>
    </submittedName>
</protein>
<dbReference type="PANTHER" id="PTHR43685:SF2">
    <property type="entry name" value="GLYCOSYLTRANSFERASE 2-LIKE DOMAIN-CONTAINING PROTEIN"/>
    <property type="match status" value="1"/>
</dbReference>
<dbReference type="GO" id="GO:0016740">
    <property type="term" value="F:transferase activity"/>
    <property type="evidence" value="ECO:0007669"/>
    <property type="project" value="UniProtKB-KW"/>
</dbReference>
<dbReference type="Gene3D" id="1.25.40.10">
    <property type="entry name" value="Tetratricopeptide repeat domain"/>
    <property type="match status" value="1"/>
</dbReference>
<proteinExistence type="predicted"/>
<dbReference type="EMBL" id="CP031034">
    <property type="protein sequence ID" value="QDZ17901.1"/>
    <property type="molecule type" value="Genomic_DNA"/>
</dbReference>
<reference evidence="2 3" key="1">
    <citation type="submission" date="2018-07" db="EMBL/GenBank/DDBJ databases">
        <title>The complete nuclear genome of the prasinophyte Chloropicon primus (CCMP1205).</title>
        <authorList>
            <person name="Pombert J.-F."/>
            <person name="Otis C."/>
            <person name="Turmel M."/>
            <person name="Lemieux C."/>
        </authorList>
    </citation>
    <scope>NUCLEOTIDE SEQUENCE [LARGE SCALE GENOMIC DNA]</scope>
    <source>
        <strain evidence="2 3">CCMP1205</strain>
    </source>
</reference>
<accession>A0A5B8MCN3</accession>
<evidence type="ECO:0000313" key="2">
    <source>
        <dbReference type="EMBL" id="QDZ17901.1"/>
    </source>
</evidence>
<dbReference type="Pfam" id="PF00535">
    <property type="entry name" value="Glycos_transf_2"/>
    <property type="match status" value="1"/>
</dbReference>
<gene>
    <name evidence="2" type="ORF">A3770_01p04190</name>
</gene>
<dbReference type="InterPro" id="IPR050834">
    <property type="entry name" value="Glycosyltransf_2"/>
</dbReference>
<dbReference type="AlphaFoldDB" id="A0A5B8MCN3"/>
<dbReference type="InterPro" id="IPR029044">
    <property type="entry name" value="Nucleotide-diphossugar_trans"/>
</dbReference>
<dbReference type="STRING" id="1764295.A0A5B8MCN3"/>
<dbReference type="SUPFAM" id="SSF48452">
    <property type="entry name" value="TPR-like"/>
    <property type="match status" value="1"/>
</dbReference>
<feature type="domain" description="Glycosyltransferase 2-like" evidence="1">
    <location>
        <begin position="108"/>
        <end position="228"/>
    </location>
</feature>
<dbReference type="Gene3D" id="2.60.120.260">
    <property type="entry name" value="Galactose-binding domain-like"/>
    <property type="match status" value="1"/>
</dbReference>
<dbReference type="InterPro" id="IPR011990">
    <property type="entry name" value="TPR-like_helical_dom_sf"/>
</dbReference>
<keyword evidence="3" id="KW-1185">Reference proteome</keyword>
<dbReference type="InterPro" id="IPR001173">
    <property type="entry name" value="Glyco_trans_2-like"/>
</dbReference>
<evidence type="ECO:0000313" key="3">
    <source>
        <dbReference type="Proteomes" id="UP000316726"/>
    </source>
</evidence>
<evidence type="ECO:0000259" key="1">
    <source>
        <dbReference type="Pfam" id="PF00535"/>
    </source>
</evidence>
<dbReference type="PANTHER" id="PTHR43685">
    <property type="entry name" value="GLYCOSYLTRANSFERASE"/>
    <property type="match status" value="1"/>
</dbReference>
<dbReference type="Proteomes" id="UP000316726">
    <property type="component" value="Chromosome 1"/>
</dbReference>
<dbReference type="CDD" id="cd00761">
    <property type="entry name" value="Glyco_tranf_GTA_type"/>
    <property type="match status" value="1"/>
</dbReference>
<name>A0A5B8MCN3_9CHLO</name>
<organism evidence="2 3">
    <name type="scientific">Chloropicon primus</name>
    <dbReference type="NCBI Taxonomy" id="1764295"/>
    <lineage>
        <taxon>Eukaryota</taxon>
        <taxon>Viridiplantae</taxon>
        <taxon>Chlorophyta</taxon>
        <taxon>Chloropicophyceae</taxon>
        <taxon>Chloropicales</taxon>
        <taxon>Chloropicaceae</taxon>
        <taxon>Chloropicon</taxon>
    </lineage>
</organism>
<dbReference type="SUPFAM" id="SSF53448">
    <property type="entry name" value="Nucleotide-diphospho-sugar transferases"/>
    <property type="match status" value="1"/>
</dbReference>
<dbReference type="Gene3D" id="3.90.550.10">
    <property type="entry name" value="Spore Coat Polysaccharide Biosynthesis Protein SpsA, Chain A"/>
    <property type="match status" value="1"/>
</dbReference>
<sequence length="733" mass="82766">MGRKNARKVPGWLVVVAFTQLALTLWFVRSLGGGQAQQNEEVQVHPTVVEVVADKPLEKREKAAEVEALDQGTLDPFILFPKSKGILETKETPKFDEALPDGESVFFSVVIAAYNQGSLLQETVDSVFKQTFQFWELIIVDDGSSDTTWEVANSIVGQNQDRRIKVLRKENGGLSDARNYGMRFARGNWLCMLDSDDLLGKEYLSKAATLASQGADIVVGCMENFDAVSSVWCFPEGYSIVGLSHWNKFHASVLMSNRLVKSIGGYDQSLLWGLEDWNFWLSASRHRPRVMHLPEITFYYRHHRGSSMRKEMFRIALEESKAMVRSNHPDLFEPYQLLMDHEAIGKMRPESFERLEKKMAQFPTLAKPHFWKGLYYKAQQNHEGTILELQTAIKLLEKNGLPEEQVDWQPYFHLALTYEKIGNYAAASQVIDKAFARGYFDEIMACKYRLQKRLEGEGVEMPGGGLVKSLPSYWDKVKINKNPEVDKINEGTLAGKLRQAAELRTRQETVHEALVEAKSILGHAQDLRCAERTARKTRVNFVMNAHFEEDVGQSWLTFEKGFRIAQVPDCRPEGNPGNSLVLENLSLAEKSGGNQLVQLHQSEPAPVLISAWSRPDGVSGGKDSGYSLYTDITYSDGTNEWGFILAFDPSDANWQQRHALLSRPKPIAQLNVYCMLRNHEGRAYFDDIVVAPLAEFGCACTSGEVYMPSQTRSCLPCPERKTCAYGYPLTDQE</sequence>
<dbReference type="OrthoDB" id="3784at2759"/>
<keyword evidence="2" id="KW-0808">Transferase</keyword>